<dbReference type="EC" id="4.-.-.-" evidence="3"/>
<dbReference type="AlphaFoldDB" id="M1X2D4"/>
<dbReference type="CDD" id="cd19433">
    <property type="entry name" value="lipocalin_CpcS-CpeS"/>
    <property type="match status" value="1"/>
</dbReference>
<dbReference type="Proteomes" id="UP000053051">
    <property type="component" value="Unassembled WGS sequence"/>
</dbReference>
<dbReference type="GO" id="GO:0017006">
    <property type="term" value="P:protein-tetrapyrrole linkage"/>
    <property type="evidence" value="ECO:0007669"/>
    <property type="project" value="UniProtKB-UniRule"/>
</dbReference>
<name>M1X2D4_9NOST</name>
<evidence type="ECO:0000256" key="3">
    <source>
        <dbReference type="HAMAP-Rule" id="MF_01459"/>
    </source>
</evidence>
<evidence type="ECO:0000313" key="4">
    <source>
        <dbReference type="EMBL" id="CCH66630.1"/>
    </source>
</evidence>
<dbReference type="RefSeq" id="WP_008232346.1">
    <property type="nucleotide sequence ID" value="NZ_CAIY01000027.1"/>
</dbReference>
<reference evidence="4 5" key="1">
    <citation type="submission" date="2012-05" db="EMBL/GenBank/DDBJ databases">
        <authorList>
            <person name="Hilton J."/>
        </authorList>
    </citation>
    <scope>NUCLEOTIDE SEQUENCE [LARGE SCALE GENOMIC DNA]</scope>
    <source>
        <strain evidence="4 5">HH01</strain>
    </source>
</reference>
<protein>
    <recommendedName>
        <fullName evidence="3">Chromophore lyase CpcS/CpeS</fullName>
        <ecNumber evidence="3">4.-.-.-</ecNumber>
    </recommendedName>
</protein>
<evidence type="ECO:0000313" key="5">
    <source>
        <dbReference type="Proteomes" id="UP000053051"/>
    </source>
</evidence>
<evidence type="ECO:0000256" key="1">
    <source>
        <dbReference type="ARBA" id="ARBA00010681"/>
    </source>
</evidence>
<dbReference type="Gene3D" id="2.40.128.20">
    <property type="match status" value="1"/>
</dbReference>
<organism evidence="4 5">
    <name type="scientific">Richelia intracellularis HH01</name>
    <dbReference type="NCBI Taxonomy" id="1165094"/>
    <lineage>
        <taxon>Bacteria</taxon>
        <taxon>Bacillati</taxon>
        <taxon>Cyanobacteriota</taxon>
        <taxon>Cyanophyceae</taxon>
        <taxon>Nostocales</taxon>
        <taxon>Nostocaceae</taxon>
        <taxon>Richelia</taxon>
    </lineage>
</organism>
<evidence type="ECO:0000256" key="2">
    <source>
        <dbReference type="ARBA" id="ARBA00023239"/>
    </source>
</evidence>
<comment type="caution">
    <text evidence="4">The sequence shown here is derived from an EMBL/GenBank/DDBJ whole genome shotgun (WGS) entry which is preliminary data.</text>
</comment>
<sequence>MGTRKLVDITQFIKQSFGLWKAQRSAHHLAFAHFEAVESRIKVSEITPDDSRVIELCRSNQIEPKRAIMPFQMTWEGHSDWDDGEVMEGSCILVPIPDKDRPNQGKLLRDQGYAEMIAAVGNYNITEDGTFILITEYKRAAAEEKIWFVNPNLRCRVSLIKTSNGTGVVTASFSSEIRSLKADSNF</sequence>
<dbReference type="InterPro" id="IPR012674">
    <property type="entry name" value="Calycin"/>
</dbReference>
<dbReference type="EMBL" id="CAIY01000027">
    <property type="protein sequence ID" value="CCH66630.1"/>
    <property type="molecule type" value="Genomic_DNA"/>
</dbReference>
<dbReference type="Pfam" id="PF09367">
    <property type="entry name" value="CpeS"/>
    <property type="match status" value="1"/>
</dbReference>
<accession>M1X2D4</accession>
<dbReference type="GO" id="GO:0016829">
    <property type="term" value="F:lyase activity"/>
    <property type="evidence" value="ECO:0007669"/>
    <property type="project" value="UniProtKB-KW"/>
</dbReference>
<dbReference type="InterPro" id="IPR018536">
    <property type="entry name" value="CpcS/CpeS"/>
</dbReference>
<comment type="similarity">
    <text evidence="1 3">Belongs to the CpcS/CpeS biliprotein lyase family.</text>
</comment>
<dbReference type="STRING" id="1165094.RINTHH_4750"/>
<comment type="function">
    <text evidence="3">Covalently attaches a chromophore to Cys residue(s) of phycobiliproteins.</text>
</comment>
<keyword evidence="5" id="KW-1185">Reference proteome</keyword>
<proteinExistence type="inferred from homology"/>
<keyword evidence="2 3" id="KW-0456">Lyase</keyword>
<dbReference type="OrthoDB" id="554080at2"/>
<dbReference type="HAMAP" id="MF_01459">
    <property type="entry name" value="Chrphore_lyase_CpxS"/>
    <property type="match status" value="1"/>
</dbReference>
<reference evidence="5" key="2">
    <citation type="submission" date="2016-01" db="EMBL/GenBank/DDBJ databases">
        <title>Diatom-associated endosymboitic cyanobacterium lacks core nitrogen metabolism enzymes.</title>
        <authorList>
            <person name="Hilton J.A."/>
            <person name="Foster R.A."/>
            <person name="Tripp H.J."/>
            <person name="Carter B.J."/>
            <person name="Zehr J.P."/>
            <person name="Villareal T.A."/>
        </authorList>
    </citation>
    <scope>NUCLEOTIDE SEQUENCE [LARGE SCALE GENOMIC DNA]</scope>
    <source>
        <strain evidence="5">HH01</strain>
    </source>
</reference>
<gene>
    <name evidence="3" type="primary">cpcS</name>
    <name evidence="4" type="ORF">RINTHH_4750</name>
</gene>